<reference evidence="2" key="1">
    <citation type="submission" date="2019-03" db="EMBL/GenBank/DDBJ databases">
        <authorList>
            <person name="Mank J."/>
            <person name="Almeida P."/>
        </authorList>
    </citation>
    <scope>NUCLEOTIDE SEQUENCE</scope>
    <source>
        <strain evidence="2">78183</strain>
    </source>
</reference>
<dbReference type="Gene3D" id="2.60.40.790">
    <property type="match status" value="1"/>
</dbReference>
<dbReference type="AlphaFoldDB" id="A0A6N2KIJ1"/>
<sequence>MFFFFPKANNFSLVQACCHAFSRHWDPFKGHIGDVPASIQETSAFVNARTDWKETPEGHIFKAGLPGLRNEEVKVEVKKVESCKSVERGADRRKGMKRGIELRGEAACFYIGSGCLRK</sequence>
<dbReference type="InterPro" id="IPR008978">
    <property type="entry name" value="HSP20-like_chaperone"/>
</dbReference>
<dbReference type="InterPro" id="IPR031107">
    <property type="entry name" value="Small_HSP"/>
</dbReference>
<accession>A0A6N2KIJ1</accession>
<evidence type="ECO:0000256" key="1">
    <source>
        <dbReference type="ARBA" id="ARBA00023016"/>
    </source>
</evidence>
<evidence type="ECO:0008006" key="3">
    <source>
        <dbReference type="Google" id="ProtNLM"/>
    </source>
</evidence>
<dbReference type="SUPFAM" id="SSF49764">
    <property type="entry name" value="HSP20-like chaperones"/>
    <property type="match status" value="1"/>
</dbReference>
<organism evidence="2">
    <name type="scientific">Salix viminalis</name>
    <name type="common">Common osier</name>
    <name type="synonym">Basket willow</name>
    <dbReference type="NCBI Taxonomy" id="40686"/>
    <lineage>
        <taxon>Eukaryota</taxon>
        <taxon>Viridiplantae</taxon>
        <taxon>Streptophyta</taxon>
        <taxon>Embryophyta</taxon>
        <taxon>Tracheophyta</taxon>
        <taxon>Spermatophyta</taxon>
        <taxon>Magnoliopsida</taxon>
        <taxon>eudicotyledons</taxon>
        <taxon>Gunneridae</taxon>
        <taxon>Pentapetalae</taxon>
        <taxon>rosids</taxon>
        <taxon>fabids</taxon>
        <taxon>Malpighiales</taxon>
        <taxon>Salicaceae</taxon>
        <taxon>Saliceae</taxon>
        <taxon>Salix</taxon>
    </lineage>
</organism>
<dbReference type="PANTHER" id="PTHR11527">
    <property type="entry name" value="HEAT-SHOCK PROTEIN 20 FAMILY MEMBER"/>
    <property type="match status" value="1"/>
</dbReference>
<keyword evidence="1" id="KW-0346">Stress response</keyword>
<evidence type="ECO:0000313" key="2">
    <source>
        <dbReference type="EMBL" id="VFU23032.1"/>
    </source>
</evidence>
<dbReference type="EMBL" id="CAADRP010000102">
    <property type="protein sequence ID" value="VFU23032.1"/>
    <property type="molecule type" value="Genomic_DNA"/>
</dbReference>
<protein>
    <recommendedName>
        <fullName evidence="3">SHSP domain-containing protein</fullName>
    </recommendedName>
</protein>
<gene>
    <name evidence="2" type="ORF">SVIM_LOCUS30027</name>
</gene>
<name>A0A6N2KIJ1_SALVM</name>
<proteinExistence type="predicted"/>